<dbReference type="SUPFAM" id="SSF51735">
    <property type="entry name" value="NAD(P)-binding Rossmann-fold domains"/>
    <property type="match status" value="1"/>
</dbReference>
<dbReference type="Gene3D" id="3.90.180.10">
    <property type="entry name" value="Medium-chain alcohol dehydrogenases, catalytic domain"/>
    <property type="match status" value="1"/>
</dbReference>
<dbReference type="RefSeq" id="WP_218854205.1">
    <property type="nucleotide sequence ID" value="NZ_OBDY01000002.1"/>
</dbReference>
<evidence type="ECO:0000313" key="2">
    <source>
        <dbReference type="Proteomes" id="UP000219612"/>
    </source>
</evidence>
<proteinExistence type="predicted"/>
<keyword evidence="2" id="KW-1185">Reference proteome</keyword>
<sequence length="149" mass="16724">MIGTASRPESQRWVLDQGAHRVVGRHDLPSEIDWIFTPHSTGMIERFAEILRPYGAVVAIDEPQRMDLLPLKSKSITWHWELMFTRALYDPASSAQHHILREIAALIDKGVLHTTLTTRLDGLDAANLREAHRLVESGTTVGKVVVARS</sequence>
<protein>
    <submittedName>
        <fullName evidence="1">Zinc-binding dehydrogenase</fullName>
    </submittedName>
</protein>
<evidence type="ECO:0000313" key="1">
    <source>
        <dbReference type="EMBL" id="SNY25342.1"/>
    </source>
</evidence>
<accession>A0A285GP49</accession>
<dbReference type="Gene3D" id="3.40.50.720">
    <property type="entry name" value="NAD(P)-binding Rossmann-like Domain"/>
    <property type="match status" value="1"/>
</dbReference>
<organism evidence="1 2">
    <name type="scientific">Paractinoplanes atraurantiacus</name>
    <dbReference type="NCBI Taxonomy" id="1036182"/>
    <lineage>
        <taxon>Bacteria</taxon>
        <taxon>Bacillati</taxon>
        <taxon>Actinomycetota</taxon>
        <taxon>Actinomycetes</taxon>
        <taxon>Micromonosporales</taxon>
        <taxon>Micromonosporaceae</taxon>
        <taxon>Paractinoplanes</taxon>
    </lineage>
</organism>
<name>A0A285GP49_9ACTN</name>
<gene>
    <name evidence="1" type="ORF">SAMN05421748_102320</name>
</gene>
<dbReference type="InterPro" id="IPR036291">
    <property type="entry name" value="NAD(P)-bd_dom_sf"/>
</dbReference>
<dbReference type="Proteomes" id="UP000219612">
    <property type="component" value="Unassembled WGS sequence"/>
</dbReference>
<dbReference type="Pfam" id="PF13602">
    <property type="entry name" value="ADH_zinc_N_2"/>
    <property type="match status" value="1"/>
</dbReference>
<reference evidence="1 2" key="1">
    <citation type="submission" date="2017-09" db="EMBL/GenBank/DDBJ databases">
        <authorList>
            <person name="Ehlers B."/>
            <person name="Leendertz F.H."/>
        </authorList>
    </citation>
    <scope>NUCLEOTIDE SEQUENCE [LARGE SCALE GENOMIC DNA]</scope>
    <source>
        <strain evidence="1 2">CGMCC 4.6857</strain>
    </source>
</reference>
<dbReference type="EMBL" id="OBDY01000002">
    <property type="protein sequence ID" value="SNY25342.1"/>
    <property type="molecule type" value="Genomic_DNA"/>
</dbReference>
<dbReference type="AlphaFoldDB" id="A0A285GP49"/>